<dbReference type="AlphaFoldDB" id="A0A0B0EKK0"/>
<accession>A0A0B0EKK0</accession>
<dbReference type="Proteomes" id="UP000030652">
    <property type="component" value="Unassembled WGS sequence"/>
</dbReference>
<gene>
    <name evidence="1" type="ORF">SCABRO_00624</name>
</gene>
<proteinExistence type="predicted"/>
<reference evidence="1 2" key="1">
    <citation type="submission" date="2014-10" db="EMBL/GenBank/DDBJ databases">
        <title>Draft genome of anammox bacterium scalindua brodae, obtained using differential coverage binning of sequence data from two enrichment reactors.</title>
        <authorList>
            <person name="Speth D.R."/>
            <person name="Russ L."/>
            <person name="Kartal B."/>
            <person name="Op den Camp H.J."/>
            <person name="Dutilh B.E."/>
            <person name="Jetten M.S."/>
        </authorList>
    </citation>
    <scope>NUCLEOTIDE SEQUENCE [LARGE SCALE GENOMIC DNA]</scope>
    <source>
        <strain evidence="1">RU1</strain>
    </source>
</reference>
<evidence type="ECO:0000313" key="1">
    <source>
        <dbReference type="EMBL" id="KHE93582.1"/>
    </source>
</evidence>
<sequence>MEVRLEDGTRGETEKPVKVGDTVTLDVIDDNGNNLVVTGVVAEVY</sequence>
<name>A0A0B0EKK0_9BACT</name>
<dbReference type="EMBL" id="JRYO01000046">
    <property type="protein sequence ID" value="KHE93582.1"/>
    <property type="molecule type" value="Genomic_DNA"/>
</dbReference>
<comment type="caution">
    <text evidence="1">The sequence shown here is derived from an EMBL/GenBank/DDBJ whole genome shotgun (WGS) entry which is preliminary data.</text>
</comment>
<evidence type="ECO:0000313" key="2">
    <source>
        <dbReference type="Proteomes" id="UP000030652"/>
    </source>
</evidence>
<protein>
    <submittedName>
        <fullName evidence="1">Uncharacterized protein</fullName>
    </submittedName>
</protein>
<organism evidence="1 2">
    <name type="scientific">Candidatus Scalindua brodae</name>
    <dbReference type="NCBI Taxonomy" id="237368"/>
    <lineage>
        <taxon>Bacteria</taxon>
        <taxon>Pseudomonadati</taxon>
        <taxon>Planctomycetota</taxon>
        <taxon>Candidatus Brocadiia</taxon>
        <taxon>Candidatus Brocadiales</taxon>
        <taxon>Candidatus Scalinduaceae</taxon>
        <taxon>Candidatus Scalindua</taxon>
    </lineage>
</organism>